<dbReference type="Pfam" id="PF09425">
    <property type="entry name" value="Jas_motif"/>
    <property type="match status" value="1"/>
</dbReference>
<dbReference type="OrthoDB" id="594224at2759"/>
<keyword evidence="3" id="KW-1185">Reference proteome</keyword>
<evidence type="ECO:0000313" key="2">
    <source>
        <dbReference type="EMBL" id="RLN42965.1"/>
    </source>
</evidence>
<proteinExistence type="predicted"/>
<dbReference type="AlphaFoldDB" id="A0A3L6TTS0"/>
<dbReference type="InterPro" id="IPR018467">
    <property type="entry name" value="CCT_CS"/>
</dbReference>
<protein>
    <submittedName>
        <fullName evidence="2">Uncharacterized protein</fullName>
    </submittedName>
</protein>
<dbReference type="EMBL" id="PQIB02000001">
    <property type="protein sequence ID" value="RLN42965.1"/>
    <property type="molecule type" value="Genomic_DNA"/>
</dbReference>
<feature type="compositionally biased region" description="Basic and acidic residues" evidence="1">
    <location>
        <begin position="111"/>
        <end position="128"/>
    </location>
</feature>
<organism evidence="2 3">
    <name type="scientific">Panicum miliaceum</name>
    <name type="common">Proso millet</name>
    <name type="synonym">Broomcorn millet</name>
    <dbReference type="NCBI Taxonomy" id="4540"/>
    <lineage>
        <taxon>Eukaryota</taxon>
        <taxon>Viridiplantae</taxon>
        <taxon>Streptophyta</taxon>
        <taxon>Embryophyta</taxon>
        <taxon>Tracheophyta</taxon>
        <taxon>Spermatophyta</taxon>
        <taxon>Magnoliopsida</taxon>
        <taxon>Liliopsida</taxon>
        <taxon>Poales</taxon>
        <taxon>Poaceae</taxon>
        <taxon>PACMAD clade</taxon>
        <taxon>Panicoideae</taxon>
        <taxon>Panicodae</taxon>
        <taxon>Paniceae</taxon>
        <taxon>Panicinae</taxon>
        <taxon>Panicum</taxon>
        <taxon>Panicum sect. Panicum</taxon>
    </lineage>
</organism>
<name>A0A3L6TTS0_PANMI</name>
<comment type="caution">
    <text evidence="2">The sequence shown here is derived from an EMBL/GenBank/DDBJ whole genome shotgun (WGS) entry which is preliminary data.</text>
</comment>
<evidence type="ECO:0000313" key="3">
    <source>
        <dbReference type="Proteomes" id="UP000275267"/>
    </source>
</evidence>
<gene>
    <name evidence="2" type="ORF">C2845_PM01G44610</name>
</gene>
<evidence type="ECO:0000256" key="1">
    <source>
        <dbReference type="SAM" id="MobiDB-lite"/>
    </source>
</evidence>
<dbReference type="Proteomes" id="UP000275267">
    <property type="component" value="Unassembled WGS sequence"/>
</dbReference>
<reference evidence="3" key="1">
    <citation type="journal article" date="2019" name="Nat. Commun.">
        <title>The genome of broomcorn millet.</title>
        <authorList>
            <person name="Zou C."/>
            <person name="Miki D."/>
            <person name="Li D."/>
            <person name="Tang Q."/>
            <person name="Xiao L."/>
            <person name="Rajput S."/>
            <person name="Deng P."/>
            <person name="Jia W."/>
            <person name="Huang R."/>
            <person name="Zhang M."/>
            <person name="Sun Y."/>
            <person name="Hu J."/>
            <person name="Fu X."/>
            <person name="Schnable P.S."/>
            <person name="Li F."/>
            <person name="Zhang H."/>
            <person name="Feng B."/>
            <person name="Zhu X."/>
            <person name="Liu R."/>
            <person name="Schnable J.C."/>
            <person name="Zhu J.-K."/>
            <person name="Zhang H."/>
        </authorList>
    </citation>
    <scope>NUCLEOTIDE SEQUENCE [LARGE SCALE GENOMIC DNA]</scope>
</reference>
<sequence>MDAAGKSRFAVTCGLLRQYMREHQGQMGDLAGLFQAPAPPVAPEENDDDRIMQLFPMRVAVAKPAQERPGMKKQAPMAIFYEVPQVDDAQMRAASLHRFLRKRKVRISDNNPDHNEDSTPAKKQKDAAAGKPFQDVPYPSWLRL</sequence>
<feature type="region of interest" description="Disordered" evidence="1">
    <location>
        <begin position="104"/>
        <end position="144"/>
    </location>
</feature>
<accession>A0A3L6TTS0</accession>